<keyword evidence="14" id="KW-1185">Reference proteome</keyword>
<dbReference type="FunFam" id="3.40.50.300:FF:000039">
    <property type="entry name" value="26S proteasome regulatory subunit 4"/>
    <property type="match status" value="1"/>
</dbReference>
<dbReference type="InterPro" id="IPR041569">
    <property type="entry name" value="AAA_lid_3"/>
</dbReference>
<feature type="region of interest" description="Disordered" evidence="11">
    <location>
        <begin position="1"/>
        <end position="55"/>
    </location>
</feature>
<dbReference type="Gene3D" id="1.10.8.60">
    <property type="match status" value="1"/>
</dbReference>
<evidence type="ECO:0000256" key="10">
    <source>
        <dbReference type="RuleBase" id="RU003651"/>
    </source>
</evidence>
<evidence type="ECO:0000256" key="5">
    <source>
        <dbReference type="ARBA" id="ARBA00022741"/>
    </source>
</evidence>
<dbReference type="PROSITE" id="PS00674">
    <property type="entry name" value="AAA"/>
    <property type="match status" value="1"/>
</dbReference>
<comment type="similarity">
    <text evidence="3 10">Belongs to the AAA ATPase family.</text>
</comment>
<dbReference type="OrthoDB" id="10255768at2759"/>
<keyword evidence="4" id="KW-0963">Cytoplasm</keyword>
<dbReference type="Pfam" id="PF16450">
    <property type="entry name" value="Prot_ATP_ID_OB_C"/>
    <property type="match status" value="1"/>
</dbReference>
<evidence type="ECO:0000256" key="1">
    <source>
        <dbReference type="ARBA" id="ARBA00004123"/>
    </source>
</evidence>
<sequence length="464" mass="51404">MGQQQSGMGGGPPGQDDNKKKDGKKDKPKYEPPPQPTTRIGRKKRKQAGPNAAAKLPTIYPTARCKLRYLRMQRTHDHLLLEEEYVENQERIRKAKAVNTQQPSSAGGDSDALDRNADERSRVDDMRGSPMGVGNLEEIIDDDHAIVSSATGPEYYVSIMSFVDKDLLEPGASVLLHHKSVSVVGVLTDEADPLVSVMKLDKAPTESYADIGGLESQIQEVREAVELPLLHPELYEEMGVSPPKGVILYGAPGTGKTLLAKAVANQTSATFLRIVGSELIQKYLGDGPRLVRQLFQVAADHAPSIVFIDEIDAIGTKRYESTSGGEREIQRTMLELLNQLDGFDDRGDIKVIMATNKIDTLDPALIRPGRIDRKILFENPDQNTKRKIFTLHTSKMQMADDVEIEEFVTAKDDLSGADIRAICSEAGLMALRERRMRVNMEDFRQARESVLKTKQEGEPEGLYL</sequence>
<evidence type="ECO:0000256" key="8">
    <source>
        <dbReference type="ARBA" id="ARBA00023242"/>
    </source>
</evidence>
<evidence type="ECO:0000259" key="12">
    <source>
        <dbReference type="SMART" id="SM00382"/>
    </source>
</evidence>
<dbReference type="GO" id="GO:0008540">
    <property type="term" value="C:proteasome regulatory particle, base subcomplex"/>
    <property type="evidence" value="ECO:0007669"/>
    <property type="project" value="UniProtKB-ARBA"/>
</dbReference>
<protein>
    <recommendedName>
        <fullName evidence="9">26S proteasome regulatory subunit 4 homolog</fullName>
    </recommendedName>
</protein>
<dbReference type="Pfam" id="PF17862">
    <property type="entry name" value="AAA_lid_3"/>
    <property type="match status" value="1"/>
</dbReference>
<dbReference type="Pfam" id="PF00004">
    <property type="entry name" value="AAA"/>
    <property type="match status" value="1"/>
</dbReference>
<keyword evidence="5 10" id="KW-0547">Nucleotide-binding</keyword>
<feature type="compositionally biased region" description="Polar residues" evidence="11">
    <location>
        <begin position="98"/>
        <end position="107"/>
    </location>
</feature>
<keyword evidence="8" id="KW-0539">Nucleus</keyword>
<evidence type="ECO:0000256" key="6">
    <source>
        <dbReference type="ARBA" id="ARBA00022840"/>
    </source>
</evidence>
<dbReference type="InterPro" id="IPR012340">
    <property type="entry name" value="NA-bd_OB-fold"/>
</dbReference>
<feature type="region of interest" description="Disordered" evidence="11">
    <location>
        <begin position="95"/>
        <end position="130"/>
    </location>
</feature>
<dbReference type="SMART" id="SM00382">
    <property type="entry name" value="AAA"/>
    <property type="match status" value="1"/>
</dbReference>
<dbReference type="GO" id="GO:0005737">
    <property type="term" value="C:cytoplasm"/>
    <property type="evidence" value="ECO:0007669"/>
    <property type="project" value="UniProtKB-SubCell"/>
</dbReference>
<dbReference type="GO" id="GO:0005634">
    <property type="term" value="C:nucleus"/>
    <property type="evidence" value="ECO:0007669"/>
    <property type="project" value="UniProtKB-SubCell"/>
</dbReference>
<dbReference type="Gene3D" id="3.40.50.300">
    <property type="entry name" value="P-loop containing nucleotide triphosphate hydrolases"/>
    <property type="match status" value="1"/>
</dbReference>
<dbReference type="InterPro" id="IPR003593">
    <property type="entry name" value="AAA+_ATPase"/>
</dbReference>
<dbReference type="GO" id="GO:0005524">
    <property type="term" value="F:ATP binding"/>
    <property type="evidence" value="ECO:0007669"/>
    <property type="project" value="UniProtKB-KW"/>
</dbReference>
<dbReference type="FunFam" id="2.40.50.140:FF:000030">
    <property type="entry name" value="26S protease regulatory subunit 4"/>
    <property type="match status" value="1"/>
</dbReference>
<dbReference type="AlphaFoldDB" id="A0A9P4MM32"/>
<dbReference type="EMBL" id="ML996081">
    <property type="protein sequence ID" value="KAF2157977.1"/>
    <property type="molecule type" value="Genomic_DNA"/>
</dbReference>
<organism evidence="13 14">
    <name type="scientific">Myriangium duriaei CBS 260.36</name>
    <dbReference type="NCBI Taxonomy" id="1168546"/>
    <lineage>
        <taxon>Eukaryota</taxon>
        <taxon>Fungi</taxon>
        <taxon>Dikarya</taxon>
        <taxon>Ascomycota</taxon>
        <taxon>Pezizomycotina</taxon>
        <taxon>Dothideomycetes</taxon>
        <taxon>Dothideomycetidae</taxon>
        <taxon>Myriangiales</taxon>
        <taxon>Myriangiaceae</taxon>
        <taxon>Myriangium</taxon>
    </lineage>
</organism>
<evidence type="ECO:0000256" key="7">
    <source>
        <dbReference type="ARBA" id="ARBA00022942"/>
    </source>
</evidence>
<comment type="subcellular location">
    <subcellularLocation>
        <location evidence="2">Cytoplasm</location>
    </subcellularLocation>
    <subcellularLocation>
        <location evidence="1">Nucleus</location>
    </subcellularLocation>
</comment>
<dbReference type="SUPFAM" id="SSF52540">
    <property type="entry name" value="P-loop containing nucleoside triphosphate hydrolases"/>
    <property type="match status" value="1"/>
</dbReference>
<feature type="compositionally biased region" description="Basic and acidic residues" evidence="11">
    <location>
        <begin position="16"/>
        <end position="30"/>
    </location>
</feature>
<evidence type="ECO:0000313" key="14">
    <source>
        <dbReference type="Proteomes" id="UP000799439"/>
    </source>
</evidence>
<feature type="compositionally biased region" description="Basic and acidic residues" evidence="11">
    <location>
        <begin position="112"/>
        <end position="127"/>
    </location>
</feature>
<dbReference type="Proteomes" id="UP000799439">
    <property type="component" value="Unassembled WGS sequence"/>
</dbReference>
<dbReference type="InterPro" id="IPR032501">
    <property type="entry name" value="Prot_ATP_ID_OB_2nd"/>
</dbReference>
<reference evidence="13" key="1">
    <citation type="journal article" date="2020" name="Stud. Mycol.">
        <title>101 Dothideomycetes genomes: a test case for predicting lifestyles and emergence of pathogens.</title>
        <authorList>
            <person name="Haridas S."/>
            <person name="Albert R."/>
            <person name="Binder M."/>
            <person name="Bloem J."/>
            <person name="Labutti K."/>
            <person name="Salamov A."/>
            <person name="Andreopoulos B."/>
            <person name="Baker S."/>
            <person name="Barry K."/>
            <person name="Bills G."/>
            <person name="Bluhm B."/>
            <person name="Cannon C."/>
            <person name="Castanera R."/>
            <person name="Culley D."/>
            <person name="Daum C."/>
            <person name="Ezra D."/>
            <person name="Gonzalez J."/>
            <person name="Henrissat B."/>
            <person name="Kuo A."/>
            <person name="Liang C."/>
            <person name="Lipzen A."/>
            <person name="Lutzoni F."/>
            <person name="Magnuson J."/>
            <person name="Mondo S."/>
            <person name="Nolan M."/>
            <person name="Ohm R."/>
            <person name="Pangilinan J."/>
            <person name="Park H.-J."/>
            <person name="Ramirez L."/>
            <person name="Alfaro M."/>
            <person name="Sun H."/>
            <person name="Tritt A."/>
            <person name="Yoshinaga Y."/>
            <person name="Zwiers L.-H."/>
            <person name="Turgeon B."/>
            <person name="Goodwin S."/>
            <person name="Spatafora J."/>
            <person name="Crous P."/>
            <person name="Grigoriev I."/>
        </authorList>
    </citation>
    <scope>NUCLEOTIDE SEQUENCE</scope>
    <source>
        <strain evidence="13">CBS 260.36</strain>
    </source>
</reference>
<evidence type="ECO:0000256" key="4">
    <source>
        <dbReference type="ARBA" id="ARBA00022490"/>
    </source>
</evidence>
<keyword evidence="6 10" id="KW-0067">ATP-binding</keyword>
<comment type="caution">
    <text evidence="13">The sequence shown here is derived from an EMBL/GenBank/DDBJ whole genome shotgun (WGS) entry which is preliminary data.</text>
</comment>
<evidence type="ECO:0000256" key="2">
    <source>
        <dbReference type="ARBA" id="ARBA00004496"/>
    </source>
</evidence>
<dbReference type="GO" id="GO:0016887">
    <property type="term" value="F:ATP hydrolysis activity"/>
    <property type="evidence" value="ECO:0007669"/>
    <property type="project" value="InterPro"/>
</dbReference>
<evidence type="ECO:0000256" key="3">
    <source>
        <dbReference type="ARBA" id="ARBA00006914"/>
    </source>
</evidence>
<keyword evidence="7 13" id="KW-0647">Proteasome</keyword>
<dbReference type="InterPro" id="IPR003959">
    <property type="entry name" value="ATPase_AAA_core"/>
</dbReference>
<dbReference type="InterPro" id="IPR050221">
    <property type="entry name" value="26S_Proteasome_ATPase"/>
</dbReference>
<name>A0A9P4MM32_9PEZI</name>
<dbReference type="CDD" id="cd19502">
    <property type="entry name" value="RecA-like_PAN_like"/>
    <property type="match status" value="1"/>
</dbReference>
<evidence type="ECO:0000256" key="9">
    <source>
        <dbReference type="ARBA" id="ARBA00068880"/>
    </source>
</evidence>
<dbReference type="PANTHER" id="PTHR23073">
    <property type="entry name" value="26S PROTEASOME REGULATORY SUBUNIT"/>
    <property type="match status" value="1"/>
</dbReference>
<feature type="domain" description="AAA+ ATPase" evidence="12">
    <location>
        <begin position="242"/>
        <end position="381"/>
    </location>
</feature>
<proteinExistence type="inferred from homology"/>
<dbReference type="InterPro" id="IPR027417">
    <property type="entry name" value="P-loop_NTPase"/>
</dbReference>
<evidence type="ECO:0000256" key="11">
    <source>
        <dbReference type="SAM" id="MobiDB-lite"/>
    </source>
</evidence>
<dbReference type="InterPro" id="IPR003960">
    <property type="entry name" value="ATPase_AAA_CS"/>
</dbReference>
<gene>
    <name evidence="13" type="ORF">K461DRAFT_274216</name>
</gene>
<dbReference type="Gene3D" id="2.40.50.140">
    <property type="entry name" value="Nucleic acid-binding proteins"/>
    <property type="match status" value="1"/>
</dbReference>
<accession>A0A9P4MM32</accession>
<evidence type="ECO:0000313" key="13">
    <source>
        <dbReference type="EMBL" id="KAF2157977.1"/>
    </source>
</evidence>
<dbReference type="FunFam" id="1.10.8.60:FF:000007">
    <property type="entry name" value="26S proteasome regulatory subunit 4"/>
    <property type="match status" value="1"/>
</dbReference>